<feature type="active site" description="Proton donor" evidence="20">
    <location>
        <position position="238"/>
    </location>
</feature>
<protein>
    <recommendedName>
        <fullName evidence="7 20">UDP-N-acetylenolpyruvoylglucosamine reductase</fullName>
        <ecNumber evidence="6 20">1.3.1.98</ecNumber>
    </recommendedName>
    <alternativeName>
        <fullName evidence="18 20">UDP-N-acetylmuramate dehydrogenase</fullName>
    </alternativeName>
</protein>
<keyword evidence="10 20" id="KW-0285">Flavoprotein</keyword>
<dbReference type="HAMAP" id="MF_00037">
    <property type="entry name" value="MurB"/>
    <property type="match status" value="1"/>
</dbReference>
<name>A0A285AW42_9ENTR</name>
<keyword evidence="11 20" id="KW-0274">FAD</keyword>
<keyword evidence="13 20" id="KW-0133">Cell shape</keyword>
<evidence type="ECO:0000256" key="8">
    <source>
        <dbReference type="ARBA" id="ARBA00022490"/>
    </source>
</evidence>
<evidence type="ECO:0000256" key="7">
    <source>
        <dbReference type="ARBA" id="ARBA00015188"/>
    </source>
</evidence>
<evidence type="ECO:0000256" key="18">
    <source>
        <dbReference type="ARBA" id="ARBA00031026"/>
    </source>
</evidence>
<keyword evidence="17 20" id="KW-0961">Cell wall biogenesis/degradation</keyword>
<evidence type="ECO:0000256" key="15">
    <source>
        <dbReference type="ARBA" id="ARBA00023002"/>
    </source>
</evidence>
<gene>
    <name evidence="20 22" type="primary">murB</name>
    <name evidence="22" type="ORF">KOSB73_160001</name>
</gene>
<evidence type="ECO:0000256" key="9">
    <source>
        <dbReference type="ARBA" id="ARBA00022618"/>
    </source>
</evidence>
<evidence type="ECO:0000256" key="2">
    <source>
        <dbReference type="ARBA" id="ARBA00003921"/>
    </source>
</evidence>
<dbReference type="AlphaFoldDB" id="A0A285AW42"/>
<dbReference type="Pfam" id="PF01565">
    <property type="entry name" value="FAD_binding_4"/>
    <property type="match status" value="1"/>
</dbReference>
<evidence type="ECO:0000256" key="11">
    <source>
        <dbReference type="ARBA" id="ARBA00022827"/>
    </source>
</evidence>
<evidence type="ECO:0000256" key="14">
    <source>
        <dbReference type="ARBA" id="ARBA00022984"/>
    </source>
</evidence>
<evidence type="ECO:0000313" key="23">
    <source>
        <dbReference type="Proteomes" id="UP000220639"/>
    </source>
</evidence>
<dbReference type="GO" id="GO:0009252">
    <property type="term" value="P:peptidoglycan biosynthetic process"/>
    <property type="evidence" value="ECO:0007669"/>
    <property type="project" value="UniProtKB-UniRule"/>
</dbReference>
<dbReference type="GO" id="GO:0071555">
    <property type="term" value="P:cell wall organization"/>
    <property type="evidence" value="ECO:0007669"/>
    <property type="project" value="UniProtKB-KW"/>
</dbReference>
<dbReference type="Proteomes" id="UP000220639">
    <property type="component" value="Unassembled WGS sequence"/>
</dbReference>
<dbReference type="UniPathway" id="UPA00219"/>
<dbReference type="InterPro" id="IPR011601">
    <property type="entry name" value="MurB_C"/>
</dbReference>
<dbReference type="InterPro" id="IPR016167">
    <property type="entry name" value="FAD-bd_PCMH_sub1"/>
</dbReference>
<evidence type="ECO:0000256" key="20">
    <source>
        <dbReference type="HAMAP-Rule" id="MF_00037"/>
    </source>
</evidence>
<evidence type="ECO:0000256" key="19">
    <source>
        <dbReference type="ARBA" id="ARBA00048914"/>
    </source>
</evidence>
<dbReference type="InterPro" id="IPR006094">
    <property type="entry name" value="Oxid_FAD_bind_N"/>
</dbReference>
<dbReference type="PROSITE" id="PS51387">
    <property type="entry name" value="FAD_PCMH"/>
    <property type="match status" value="1"/>
</dbReference>
<sequence length="351" mass="38898">MQILHLEAIMSHSLKPWNTFGIDRSAKTIVRAETEKQLLDAWQNAAAQRQPILILGEGSNVLFLKDYAGTVIINRIMGIEVSETPDAWHLHVGAGENWHQLVQFALNNGMPGLENLALIPGCTGSSPIQNIGAYGVELQKVCQYVDCVELATGEKLRLFAAECRFGYRDSIFKHEYQDRYAIVAVGLMLPKEWQPVLTYGDLTRLDPQTVTPRQVFDAVCHMRMTKLPDPKVNGNAGSFFKNPVVSADKAQALLAAYPNIPHYPQPDGSMKLAAGWLIDQCQLKGKVMGGAAVHSQQALVLINHNQATSEDVVELAHYVRQQVGEKFDIWLQPEVRFIGETGEVNAEETIA</sequence>
<dbReference type="InterPro" id="IPR036635">
    <property type="entry name" value="MurB_C_sf"/>
</dbReference>
<keyword evidence="16 20" id="KW-0131">Cell cycle</keyword>
<dbReference type="GO" id="GO:0005829">
    <property type="term" value="C:cytosol"/>
    <property type="evidence" value="ECO:0007669"/>
    <property type="project" value="TreeGrafter"/>
</dbReference>
<dbReference type="NCBIfam" id="NF010478">
    <property type="entry name" value="PRK13903.1"/>
    <property type="match status" value="1"/>
</dbReference>
<evidence type="ECO:0000256" key="4">
    <source>
        <dbReference type="ARBA" id="ARBA00004752"/>
    </source>
</evidence>
<dbReference type="SUPFAM" id="SSF56176">
    <property type="entry name" value="FAD-binding/transporter-associated domain-like"/>
    <property type="match status" value="1"/>
</dbReference>
<evidence type="ECO:0000259" key="21">
    <source>
        <dbReference type="PROSITE" id="PS51387"/>
    </source>
</evidence>
<dbReference type="NCBIfam" id="NF000755">
    <property type="entry name" value="PRK00046.1"/>
    <property type="match status" value="1"/>
</dbReference>
<comment type="catalytic activity">
    <reaction evidence="19 20">
        <text>UDP-N-acetyl-alpha-D-muramate + NADP(+) = UDP-N-acetyl-3-O-(1-carboxyvinyl)-alpha-D-glucosamine + NADPH + H(+)</text>
        <dbReference type="Rhea" id="RHEA:12248"/>
        <dbReference type="ChEBI" id="CHEBI:15378"/>
        <dbReference type="ChEBI" id="CHEBI:57783"/>
        <dbReference type="ChEBI" id="CHEBI:58349"/>
        <dbReference type="ChEBI" id="CHEBI:68483"/>
        <dbReference type="ChEBI" id="CHEBI:70757"/>
        <dbReference type="EC" id="1.3.1.98"/>
    </reaction>
</comment>
<evidence type="ECO:0000256" key="17">
    <source>
        <dbReference type="ARBA" id="ARBA00023316"/>
    </source>
</evidence>
<dbReference type="FunFam" id="3.30.465.10:FF:000018">
    <property type="entry name" value="UDP-N-acetylenolpyruvoylglucosamine reductase"/>
    <property type="match status" value="1"/>
</dbReference>
<evidence type="ECO:0000256" key="10">
    <source>
        <dbReference type="ARBA" id="ARBA00022630"/>
    </source>
</evidence>
<dbReference type="PANTHER" id="PTHR21071">
    <property type="entry name" value="UDP-N-ACETYLENOLPYRUVOYLGLUCOSAMINE REDUCTASE"/>
    <property type="match status" value="1"/>
</dbReference>
<dbReference type="InterPro" id="IPR036318">
    <property type="entry name" value="FAD-bd_PCMH-like_sf"/>
</dbReference>
<dbReference type="Gene3D" id="3.30.43.10">
    <property type="entry name" value="Uridine Diphospho-n-acetylenolpyruvylglucosamine Reductase, domain 2"/>
    <property type="match status" value="1"/>
</dbReference>
<dbReference type="GO" id="GO:0008762">
    <property type="term" value="F:UDP-N-acetylmuramate dehydrogenase activity"/>
    <property type="evidence" value="ECO:0007669"/>
    <property type="project" value="UniProtKB-UniRule"/>
</dbReference>
<dbReference type="Gene3D" id="3.90.78.10">
    <property type="entry name" value="UDP-N-acetylenolpyruvoylglucosamine reductase, C-terminal domain"/>
    <property type="match status" value="1"/>
</dbReference>
<evidence type="ECO:0000256" key="3">
    <source>
        <dbReference type="ARBA" id="ARBA00004496"/>
    </source>
</evidence>
<comment type="cofactor">
    <cofactor evidence="1 20">
        <name>FAD</name>
        <dbReference type="ChEBI" id="CHEBI:57692"/>
    </cofactor>
</comment>
<evidence type="ECO:0000256" key="16">
    <source>
        <dbReference type="ARBA" id="ARBA00023306"/>
    </source>
</evidence>
<dbReference type="Pfam" id="PF02873">
    <property type="entry name" value="MurB_C"/>
    <property type="match status" value="1"/>
</dbReference>
<evidence type="ECO:0000256" key="1">
    <source>
        <dbReference type="ARBA" id="ARBA00001974"/>
    </source>
</evidence>
<dbReference type="SUPFAM" id="SSF56194">
    <property type="entry name" value="Uridine diphospho-N-Acetylenolpyruvylglucosamine reductase, MurB, C-terminal domain"/>
    <property type="match status" value="1"/>
</dbReference>
<comment type="pathway">
    <text evidence="4 20">Cell wall biogenesis; peptidoglycan biosynthesis.</text>
</comment>
<keyword evidence="14 20" id="KW-0573">Peptidoglycan synthesis</keyword>
<keyword evidence="9 20" id="KW-0132">Cell division</keyword>
<evidence type="ECO:0000256" key="12">
    <source>
        <dbReference type="ARBA" id="ARBA00022857"/>
    </source>
</evidence>
<dbReference type="InterPro" id="IPR016169">
    <property type="entry name" value="FAD-bd_PCMH_sub2"/>
</dbReference>
<dbReference type="PANTHER" id="PTHR21071:SF4">
    <property type="entry name" value="UDP-N-ACETYLENOLPYRUVOYLGLUCOSAMINE REDUCTASE"/>
    <property type="match status" value="1"/>
</dbReference>
<dbReference type="GO" id="GO:0008360">
    <property type="term" value="P:regulation of cell shape"/>
    <property type="evidence" value="ECO:0007669"/>
    <property type="project" value="UniProtKB-KW"/>
</dbReference>
<keyword evidence="8 20" id="KW-0963">Cytoplasm</keyword>
<dbReference type="InterPro" id="IPR003170">
    <property type="entry name" value="MurB"/>
</dbReference>
<reference evidence="23" key="1">
    <citation type="submission" date="2017-08" db="EMBL/GenBank/DDBJ databases">
        <authorList>
            <person name="Brisse S."/>
        </authorList>
    </citation>
    <scope>NUCLEOTIDE SEQUENCE [LARGE SCALE GENOMIC DNA]</scope>
    <source>
        <strain evidence="23">06D021</strain>
    </source>
</reference>
<dbReference type="GO" id="GO:0071949">
    <property type="term" value="F:FAD binding"/>
    <property type="evidence" value="ECO:0007669"/>
    <property type="project" value="InterPro"/>
</dbReference>
<comment type="similarity">
    <text evidence="5 20">Belongs to the MurB family.</text>
</comment>
<organism evidence="22 23">
    <name type="scientific">Klebsiella grimontii</name>
    <dbReference type="NCBI Taxonomy" id="2058152"/>
    <lineage>
        <taxon>Bacteria</taxon>
        <taxon>Pseudomonadati</taxon>
        <taxon>Pseudomonadota</taxon>
        <taxon>Gammaproteobacteria</taxon>
        <taxon>Enterobacterales</taxon>
        <taxon>Enterobacteriaceae</taxon>
        <taxon>Klebsiella/Raoultella group</taxon>
        <taxon>Klebsiella</taxon>
    </lineage>
</organism>
<feature type="active site" evidence="20">
    <location>
        <position position="168"/>
    </location>
</feature>
<evidence type="ECO:0000256" key="6">
    <source>
        <dbReference type="ARBA" id="ARBA00012518"/>
    </source>
</evidence>
<dbReference type="Gene3D" id="3.30.465.10">
    <property type="match status" value="1"/>
</dbReference>
<evidence type="ECO:0000313" key="22">
    <source>
        <dbReference type="EMBL" id="SNU32866.1"/>
    </source>
</evidence>
<dbReference type="EMBL" id="FZTC01000008">
    <property type="protein sequence ID" value="SNU32866.1"/>
    <property type="molecule type" value="Genomic_DNA"/>
</dbReference>
<comment type="function">
    <text evidence="2 20">Cell wall formation.</text>
</comment>
<dbReference type="InterPro" id="IPR016166">
    <property type="entry name" value="FAD-bd_PCMH"/>
</dbReference>
<keyword evidence="12 20" id="KW-0521">NADP</keyword>
<proteinExistence type="inferred from homology"/>
<comment type="subcellular location">
    <subcellularLocation>
        <location evidence="3 20">Cytoplasm</location>
    </subcellularLocation>
</comment>
<feature type="active site" evidence="20">
    <location>
        <position position="334"/>
    </location>
</feature>
<keyword evidence="15 20" id="KW-0560">Oxidoreductase</keyword>
<evidence type="ECO:0000256" key="13">
    <source>
        <dbReference type="ARBA" id="ARBA00022960"/>
    </source>
</evidence>
<evidence type="ECO:0000256" key="5">
    <source>
        <dbReference type="ARBA" id="ARBA00010485"/>
    </source>
</evidence>
<accession>A0A285AW42</accession>
<feature type="domain" description="FAD-binding PCMH-type" evidence="21">
    <location>
        <begin position="22"/>
        <end position="192"/>
    </location>
</feature>
<dbReference type="NCBIfam" id="TIGR00179">
    <property type="entry name" value="murB"/>
    <property type="match status" value="1"/>
</dbReference>
<dbReference type="EC" id="1.3.1.98" evidence="6 20"/>
<dbReference type="GO" id="GO:0051301">
    <property type="term" value="P:cell division"/>
    <property type="evidence" value="ECO:0007669"/>
    <property type="project" value="UniProtKB-KW"/>
</dbReference>